<name>A0A0G3GQS8_9CORY</name>
<dbReference type="STRING" id="1050174.CEPID_00075"/>
<proteinExistence type="predicted"/>
<reference evidence="3 4" key="1">
    <citation type="submission" date="2015-05" db="EMBL/GenBank/DDBJ databases">
        <title>Complete genome sequence of Corynebacterium epidermidicanis DSM 45586, isolated from the skin of a dog suffering from pruritus.</title>
        <authorList>
            <person name="Ruckert C."/>
            <person name="Albersmeier A."/>
            <person name="Winkler A."/>
            <person name="Tauch A."/>
        </authorList>
    </citation>
    <scope>NUCLEOTIDE SEQUENCE [LARGE SCALE GENOMIC DNA]</scope>
    <source>
        <strain evidence="3 4">DSM 45586</strain>
    </source>
</reference>
<feature type="transmembrane region" description="Helical" evidence="1">
    <location>
        <begin position="72"/>
        <end position="95"/>
    </location>
</feature>
<keyword evidence="4" id="KW-1185">Reference proteome</keyword>
<evidence type="ECO:0000313" key="3">
    <source>
        <dbReference type="EMBL" id="AKK01913.1"/>
    </source>
</evidence>
<sequence length="114" mass="11699">MAAKQMTVQHVSVGSAFRTALVLSLAGLIAWMICVILLYLGMAQAGVWDSLNSVIGGAGGEGTISFKVVMSFAGLLGAIMAVLISVLAPLGAVIYNATVDLFGGLVVTLRDDLD</sequence>
<evidence type="ECO:0000259" key="2">
    <source>
        <dbReference type="Pfam" id="PF12089"/>
    </source>
</evidence>
<feature type="domain" description="DUF3566" evidence="2">
    <location>
        <begin position="5"/>
        <end position="111"/>
    </location>
</feature>
<dbReference type="InterPro" id="IPR021949">
    <property type="entry name" value="DUF3566_TM"/>
</dbReference>
<keyword evidence="1" id="KW-0812">Transmembrane</keyword>
<dbReference type="PATRIC" id="fig|1050174.4.peg.17"/>
<dbReference type="EMBL" id="CP011541">
    <property type="protein sequence ID" value="AKK01913.1"/>
    <property type="molecule type" value="Genomic_DNA"/>
</dbReference>
<evidence type="ECO:0000313" key="4">
    <source>
        <dbReference type="Proteomes" id="UP000035368"/>
    </source>
</evidence>
<evidence type="ECO:0000256" key="1">
    <source>
        <dbReference type="SAM" id="Phobius"/>
    </source>
</evidence>
<organism evidence="3 4">
    <name type="scientific">Corynebacterium epidermidicanis</name>
    <dbReference type="NCBI Taxonomy" id="1050174"/>
    <lineage>
        <taxon>Bacteria</taxon>
        <taxon>Bacillati</taxon>
        <taxon>Actinomycetota</taxon>
        <taxon>Actinomycetes</taxon>
        <taxon>Mycobacteriales</taxon>
        <taxon>Corynebacteriaceae</taxon>
        <taxon>Corynebacterium</taxon>
    </lineage>
</organism>
<dbReference type="RefSeq" id="WP_047239242.1">
    <property type="nucleotide sequence ID" value="NZ_CP011541.1"/>
</dbReference>
<keyword evidence="1" id="KW-1133">Transmembrane helix</keyword>
<gene>
    <name evidence="3" type="ORF">CEPID_00075</name>
</gene>
<protein>
    <recommendedName>
        <fullName evidence="2">DUF3566 domain-containing protein</fullName>
    </recommendedName>
</protein>
<keyword evidence="1" id="KW-0472">Membrane</keyword>
<dbReference type="Proteomes" id="UP000035368">
    <property type="component" value="Chromosome"/>
</dbReference>
<accession>A0A0G3GQS8</accession>
<dbReference type="Pfam" id="PF12089">
    <property type="entry name" value="DUF3566"/>
    <property type="match status" value="1"/>
</dbReference>
<dbReference type="AlphaFoldDB" id="A0A0G3GQS8"/>
<dbReference type="OrthoDB" id="3240216at2"/>
<dbReference type="KEGG" id="cei:CEPID_00075"/>
<feature type="transmembrane region" description="Helical" evidence="1">
    <location>
        <begin position="20"/>
        <end position="42"/>
    </location>
</feature>